<reference evidence="5" key="1">
    <citation type="journal article" date="2018" name="Nat. Microbiol.">
        <title>Leveraging single-cell genomics to expand the fungal tree of life.</title>
        <authorList>
            <person name="Ahrendt S.R."/>
            <person name="Quandt C.A."/>
            <person name="Ciobanu D."/>
            <person name="Clum A."/>
            <person name="Salamov A."/>
            <person name="Andreopoulos B."/>
            <person name="Cheng J.F."/>
            <person name="Woyke T."/>
            <person name="Pelin A."/>
            <person name="Henrissat B."/>
            <person name="Reynolds N.K."/>
            <person name="Benny G.L."/>
            <person name="Smith M.E."/>
            <person name="James T.Y."/>
            <person name="Grigoriev I.V."/>
        </authorList>
    </citation>
    <scope>NUCLEOTIDE SEQUENCE [LARGE SCALE GENOMIC DNA]</scope>
    <source>
        <strain evidence="5">ATCC 52028</strain>
    </source>
</reference>
<feature type="domain" description="CCR4-NOT transcription complex subunit 1 CAF1-binding" evidence="2">
    <location>
        <begin position="282"/>
        <end position="413"/>
    </location>
</feature>
<dbReference type="InterPro" id="IPR032193">
    <property type="entry name" value="CNOT1_TTP_bind"/>
</dbReference>
<name>A0A4P9WZR3_9FUNG</name>
<gene>
    <name evidence="4" type="ORF">CAUPRSCDRAFT_5798</name>
</gene>
<dbReference type="Gene3D" id="1.25.40.840">
    <property type="entry name" value="CCR4-NOT transcription complex subunit 1 TTP binding domain"/>
    <property type="match status" value="1"/>
</dbReference>
<evidence type="ECO:0000259" key="2">
    <source>
        <dbReference type="Pfam" id="PF16415"/>
    </source>
</evidence>
<dbReference type="Pfam" id="PF16417">
    <property type="entry name" value="CNOT1_TTP_bind"/>
    <property type="match status" value="1"/>
</dbReference>
<proteinExistence type="predicted"/>
<feature type="compositionally biased region" description="Gly residues" evidence="1">
    <location>
        <begin position="60"/>
        <end position="77"/>
    </location>
</feature>
<protein>
    <recommendedName>
        <fullName evidence="6">CCR4-NOT transcription complex subunit 1 CAF1-binding domain-containing protein</fullName>
    </recommendedName>
</protein>
<dbReference type="InterPro" id="IPR032191">
    <property type="entry name" value="CNOT1_CAF1_bind"/>
</dbReference>
<sequence length="413" mass="45935">MRQSSALHTGPVAYQRRFKQTCAACVHVFPQLAQYAFDGDGPPVAGSAKLPGTLDPAGAPDGGAASGGEYADGGGAAGTPSEFSGDIENECNAYWQKLYQNEMTVPEIVRMLQRFQKAGDAGDAVASREFKIYQCMVFGFVDEYKFYREWPEKQLLLTSELFGALIQHSLATDRVLGVALRCVLDALRHPPGTKMFRFGVDALSQFRTRLAEWPQYGALILQIPDLAKHEPELVQFVRSELERASPSAAHPPSDVLASLHGSGKPDRVPLPGRGGGSRGGHNIQDTILFIMNNVTFDNLDMHAADLVNTLDQDWFPWFCHYLVSKRVSQEPNFHGLYNALIDRLAYHQHPALTRLFSRNLLYETYACINKYLNSENILVAPTERSHLKNLGMWLGQITLAKDIPIKHRHLSLK</sequence>
<feature type="region of interest" description="Disordered" evidence="1">
    <location>
        <begin position="47"/>
        <end position="82"/>
    </location>
</feature>
<dbReference type="GO" id="GO:0000288">
    <property type="term" value="P:nuclear-transcribed mRNA catabolic process, deadenylation-dependent decay"/>
    <property type="evidence" value="ECO:0007669"/>
    <property type="project" value="TreeGrafter"/>
</dbReference>
<dbReference type="Gene3D" id="1.25.40.180">
    <property type="match status" value="1"/>
</dbReference>
<dbReference type="GO" id="GO:0030015">
    <property type="term" value="C:CCR4-NOT core complex"/>
    <property type="evidence" value="ECO:0007669"/>
    <property type="project" value="InterPro"/>
</dbReference>
<dbReference type="Pfam" id="PF16415">
    <property type="entry name" value="CNOT1_CAF1_bind"/>
    <property type="match status" value="1"/>
</dbReference>
<evidence type="ECO:0000313" key="5">
    <source>
        <dbReference type="Proteomes" id="UP000268535"/>
    </source>
</evidence>
<feature type="non-terminal residue" evidence="4">
    <location>
        <position position="413"/>
    </location>
</feature>
<dbReference type="PANTHER" id="PTHR13162">
    <property type="entry name" value="CCR4-NOT TRANSCRIPTION COMPLEX"/>
    <property type="match status" value="1"/>
</dbReference>
<evidence type="ECO:0000313" key="4">
    <source>
        <dbReference type="EMBL" id="RKO97913.1"/>
    </source>
</evidence>
<dbReference type="InterPro" id="IPR038535">
    <property type="entry name" value="CNOT1_TTP_bind_sf"/>
</dbReference>
<feature type="region of interest" description="Disordered" evidence="1">
    <location>
        <begin position="245"/>
        <end position="279"/>
    </location>
</feature>
<dbReference type="GO" id="GO:0000932">
    <property type="term" value="C:P-body"/>
    <property type="evidence" value="ECO:0007669"/>
    <property type="project" value="TreeGrafter"/>
</dbReference>
<evidence type="ECO:0008006" key="6">
    <source>
        <dbReference type="Google" id="ProtNLM"/>
    </source>
</evidence>
<dbReference type="PANTHER" id="PTHR13162:SF8">
    <property type="entry name" value="CCR4-NOT TRANSCRIPTION COMPLEX SUBUNIT 1"/>
    <property type="match status" value="1"/>
</dbReference>
<evidence type="ECO:0000259" key="3">
    <source>
        <dbReference type="Pfam" id="PF16417"/>
    </source>
</evidence>
<organism evidence="4 5">
    <name type="scientific">Caulochytrium protostelioides</name>
    <dbReference type="NCBI Taxonomy" id="1555241"/>
    <lineage>
        <taxon>Eukaryota</taxon>
        <taxon>Fungi</taxon>
        <taxon>Fungi incertae sedis</taxon>
        <taxon>Chytridiomycota</taxon>
        <taxon>Chytridiomycota incertae sedis</taxon>
        <taxon>Chytridiomycetes</taxon>
        <taxon>Caulochytriales</taxon>
        <taxon>Caulochytriaceae</taxon>
        <taxon>Caulochytrium</taxon>
    </lineage>
</organism>
<dbReference type="GO" id="GO:0060090">
    <property type="term" value="F:molecular adaptor activity"/>
    <property type="evidence" value="ECO:0007669"/>
    <property type="project" value="TreeGrafter"/>
</dbReference>
<dbReference type="EMBL" id="ML009144">
    <property type="protein sequence ID" value="RKO97913.1"/>
    <property type="molecule type" value="Genomic_DNA"/>
</dbReference>
<dbReference type="GO" id="GO:0017148">
    <property type="term" value="P:negative regulation of translation"/>
    <property type="evidence" value="ECO:0007669"/>
    <property type="project" value="InterPro"/>
</dbReference>
<dbReference type="Proteomes" id="UP000268535">
    <property type="component" value="Unassembled WGS sequence"/>
</dbReference>
<dbReference type="InterPro" id="IPR040398">
    <property type="entry name" value="Not1"/>
</dbReference>
<accession>A0A4P9WZR3</accession>
<feature type="domain" description="CCR4-NOT transcription complex subunit 1 TTP binding" evidence="3">
    <location>
        <begin position="79"/>
        <end position="246"/>
    </location>
</feature>
<dbReference type="AlphaFoldDB" id="A0A4P9WZR3"/>
<evidence type="ECO:0000256" key="1">
    <source>
        <dbReference type="SAM" id="MobiDB-lite"/>
    </source>
</evidence>